<gene>
    <name evidence="1" type="ORF">L6164_019405</name>
</gene>
<accession>A0ACB9MV59</accession>
<evidence type="ECO:0000313" key="1">
    <source>
        <dbReference type="EMBL" id="KAI4326881.1"/>
    </source>
</evidence>
<reference evidence="1 2" key="1">
    <citation type="journal article" date="2022" name="DNA Res.">
        <title>Chromosomal-level genome assembly of the orchid tree Bauhinia variegata (Leguminosae; Cercidoideae) supports the allotetraploid origin hypothesis of Bauhinia.</title>
        <authorList>
            <person name="Zhong Y."/>
            <person name="Chen Y."/>
            <person name="Zheng D."/>
            <person name="Pang J."/>
            <person name="Liu Y."/>
            <person name="Luo S."/>
            <person name="Meng S."/>
            <person name="Qian L."/>
            <person name="Wei D."/>
            <person name="Dai S."/>
            <person name="Zhou R."/>
        </authorList>
    </citation>
    <scope>NUCLEOTIDE SEQUENCE [LARGE SCALE GENOMIC DNA]</scope>
    <source>
        <strain evidence="1">BV-YZ2020</strain>
    </source>
</reference>
<evidence type="ECO:0000313" key="2">
    <source>
        <dbReference type="Proteomes" id="UP000828941"/>
    </source>
</evidence>
<protein>
    <submittedName>
        <fullName evidence="1">Uncharacterized protein</fullName>
    </submittedName>
</protein>
<sequence>MDGNGFFGYRHFQQEEWLRGLASVANHFKGKPQVSKNARDWYNDFIFLKKKALDVNLGCLRGPAAERWNVQPLNLVCAATIESLNENSAFVMSGDKAAPLWLSAFGPDVRGNYYYREGQEDADDTYALLDQDWTNLRDRQFPDKFQLLQRKIQGIIVKGVHQFSHKIVWKSVSLSGLRLATSDKMGEPLCLEMDSSVSKIVTKKYICTQDDDDSACLDNPQSHQFNKYLVHCHLPCYW</sequence>
<proteinExistence type="predicted"/>
<dbReference type="Proteomes" id="UP000828941">
    <property type="component" value="Chromosome 8"/>
</dbReference>
<name>A0ACB9MV59_BAUVA</name>
<keyword evidence="2" id="KW-1185">Reference proteome</keyword>
<comment type="caution">
    <text evidence="1">The sequence shown here is derived from an EMBL/GenBank/DDBJ whole genome shotgun (WGS) entry which is preliminary data.</text>
</comment>
<organism evidence="1 2">
    <name type="scientific">Bauhinia variegata</name>
    <name type="common">Purple orchid tree</name>
    <name type="synonym">Phanera variegata</name>
    <dbReference type="NCBI Taxonomy" id="167791"/>
    <lineage>
        <taxon>Eukaryota</taxon>
        <taxon>Viridiplantae</taxon>
        <taxon>Streptophyta</taxon>
        <taxon>Embryophyta</taxon>
        <taxon>Tracheophyta</taxon>
        <taxon>Spermatophyta</taxon>
        <taxon>Magnoliopsida</taxon>
        <taxon>eudicotyledons</taxon>
        <taxon>Gunneridae</taxon>
        <taxon>Pentapetalae</taxon>
        <taxon>rosids</taxon>
        <taxon>fabids</taxon>
        <taxon>Fabales</taxon>
        <taxon>Fabaceae</taxon>
        <taxon>Cercidoideae</taxon>
        <taxon>Cercideae</taxon>
        <taxon>Bauhiniinae</taxon>
        <taxon>Bauhinia</taxon>
    </lineage>
</organism>
<dbReference type="EMBL" id="CM039433">
    <property type="protein sequence ID" value="KAI4326881.1"/>
    <property type="molecule type" value="Genomic_DNA"/>
</dbReference>